<dbReference type="WBParaSite" id="ES5_v2.g10727.t1">
    <property type="protein sequence ID" value="ES5_v2.g10727.t1"/>
    <property type="gene ID" value="ES5_v2.g10727"/>
</dbReference>
<proteinExistence type="predicted"/>
<accession>A0AC34F159</accession>
<evidence type="ECO:0000313" key="2">
    <source>
        <dbReference type="WBParaSite" id="ES5_v2.g10727.t1"/>
    </source>
</evidence>
<organism evidence="1 2">
    <name type="scientific">Panagrolaimus sp. ES5</name>
    <dbReference type="NCBI Taxonomy" id="591445"/>
    <lineage>
        <taxon>Eukaryota</taxon>
        <taxon>Metazoa</taxon>
        <taxon>Ecdysozoa</taxon>
        <taxon>Nematoda</taxon>
        <taxon>Chromadorea</taxon>
        <taxon>Rhabditida</taxon>
        <taxon>Tylenchina</taxon>
        <taxon>Panagrolaimomorpha</taxon>
        <taxon>Panagrolaimoidea</taxon>
        <taxon>Panagrolaimidae</taxon>
        <taxon>Panagrolaimus</taxon>
    </lineage>
</organism>
<evidence type="ECO:0000313" key="1">
    <source>
        <dbReference type="Proteomes" id="UP000887579"/>
    </source>
</evidence>
<dbReference type="Proteomes" id="UP000887579">
    <property type="component" value="Unplaced"/>
</dbReference>
<protein>
    <submittedName>
        <fullName evidence="2">Legumain</fullName>
    </submittedName>
</protein>
<name>A0AC34F159_9BILA</name>
<reference evidence="2" key="1">
    <citation type="submission" date="2022-11" db="UniProtKB">
        <authorList>
            <consortium name="WormBaseParasite"/>
        </authorList>
    </citation>
    <scope>IDENTIFICATION</scope>
</reference>
<sequence>MMFDDIANNEKNPYPGEIYNIPNGKNVYEGVKIDYSGKFVNAEIFLNVLKGNKSGNVGKGSERVLESEASDNVFIFYVSHGDFEILGMPVNSVVHKNDLNDAFKIMHENKMFKNMLFYLESCRSGSMFTDLNPELNIYSITASSDSESSHATYCSNANGLPCIGDLFSVNWMADSETHDIQSETIGTQFNEVKKATTSSHVSEYGNKLIRSDIVAFYQGSTDNIKCPDPITYGIGIEDVLDSSEVELLMVEKYAYQSGLKKSQVFSLMKNYTKMRTEITEFVMDFVKETVADEKNVGKVLTMKLSKYTQNNCHKNVLKAFSQCIPFGSNPYALRFSQIFANLCEILKNESAIIKNLNEKCQNGPLFMGVI</sequence>